<dbReference type="Gene3D" id="3.30.1300.10">
    <property type="entry name" value="Pantoate-beta-alanine ligase, C-terminal domain"/>
    <property type="match status" value="1"/>
</dbReference>
<feature type="binding site" evidence="8">
    <location>
        <position position="61"/>
    </location>
    <ligand>
        <name>beta-alanine</name>
        <dbReference type="ChEBI" id="CHEBI:57966"/>
    </ligand>
</feature>
<keyword evidence="3 8" id="KW-0436">Ligase</keyword>
<keyword evidence="5 8" id="KW-0547">Nucleotide-binding</keyword>
<dbReference type="InterPro" id="IPR042176">
    <property type="entry name" value="Pantoate_ligase_C"/>
</dbReference>
<dbReference type="GO" id="GO:0004592">
    <property type="term" value="F:pantoate-beta-alanine ligase activity"/>
    <property type="evidence" value="ECO:0007669"/>
    <property type="project" value="UniProtKB-EC"/>
</dbReference>
<comment type="catalytic activity">
    <reaction evidence="7 8">
        <text>(R)-pantoate + beta-alanine + ATP = (R)-pantothenate + AMP + diphosphate + H(+)</text>
        <dbReference type="Rhea" id="RHEA:10912"/>
        <dbReference type="ChEBI" id="CHEBI:15378"/>
        <dbReference type="ChEBI" id="CHEBI:15980"/>
        <dbReference type="ChEBI" id="CHEBI:29032"/>
        <dbReference type="ChEBI" id="CHEBI:30616"/>
        <dbReference type="ChEBI" id="CHEBI:33019"/>
        <dbReference type="ChEBI" id="CHEBI:57966"/>
        <dbReference type="ChEBI" id="CHEBI:456215"/>
        <dbReference type="EC" id="6.3.2.1"/>
    </reaction>
</comment>
<sequence length="283" mass="31192">MQILTDPRTLQQTCLRWRADGQHTVLVPTMGYYHSGHESLISYARSVGDKVVVSLFVNPTQFGPGEDLAAYPRDLERDAALAEANGADILFTPQPADMFPAGHATWIEVPSLAGTLCGVSRPTHFRGVCTVVMKLFQLAMPRTAVFGQKDWQQLAIIRRMARDLNVPVDVVGRPIVREQDGLAMSSRNIYLSTEERAQAPNIHHGLALGRALVQGGERDAAAVAEGMRRYWRENLPLAQEDYISIVHPETLEPLARITDAALCAVAFRLGKARLIDNMLLAGE</sequence>
<dbReference type="PANTHER" id="PTHR21299">
    <property type="entry name" value="CYTIDYLATE KINASE/PANTOATE-BETA-ALANINE LIGASE"/>
    <property type="match status" value="1"/>
</dbReference>
<feature type="binding site" evidence="8">
    <location>
        <position position="61"/>
    </location>
    <ligand>
        <name>(R)-pantoate</name>
        <dbReference type="ChEBI" id="CHEBI:15980"/>
    </ligand>
</feature>
<comment type="miscellaneous">
    <text evidence="8">The reaction proceeds by a bi uni uni bi ping pong mechanism.</text>
</comment>
<feature type="binding site" evidence="8">
    <location>
        <begin position="184"/>
        <end position="187"/>
    </location>
    <ligand>
        <name>ATP</name>
        <dbReference type="ChEBI" id="CHEBI:30616"/>
    </ligand>
</feature>
<dbReference type="EC" id="6.3.2.1" evidence="8"/>
<keyword evidence="4 8" id="KW-0566">Pantothenate biosynthesis</keyword>
<dbReference type="SUPFAM" id="SSF52374">
    <property type="entry name" value="Nucleotidylyl transferase"/>
    <property type="match status" value="1"/>
</dbReference>
<comment type="similarity">
    <text evidence="2 8">Belongs to the pantothenate synthetase family.</text>
</comment>
<dbReference type="RefSeq" id="WP_196607986.1">
    <property type="nucleotide sequence ID" value="NZ_VRYY01000029.1"/>
</dbReference>
<dbReference type="InterPro" id="IPR003721">
    <property type="entry name" value="Pantoate_ligase"/>
</dbReference>
<evidence type="ECO:0000313" key="9">
    <source>
        <dbReference type="EMBL" id="MBG3875726.1"/>
    </source>
</evidence>
<dbReference type="Gene3D" id="3.40.50.620">
    <property type="entry name" value="HUPs"/>
    <property type="match status" value="1"/>
</dbReference>
<evidence type="ECO:0000256" key="4">
    <source>
        <dbReference type="ARBA" id="ARBA00022655"/>
    </source>
</evidence>
<evidence type="ECO:0000313" key="10">
    <source>
        <dbReference type="Proteomes" id="UP001194469"/>
    </source>
</evidence>
<name>A0ABS0IZW6_9BACT</name>
<keyword evidence="6 8" id="KW-0067">ATP-binding</keyword>
<comment type="subunit">
    <text evidence="8">Homodimer.</text>
</comment>
<evidence type="ECO:0000256" key="5">
    <source>
        <dbReference type="ARBA" id="ARBA00022741"/>
    </source>
</evidence>
<dbReference type="Pfam" id="PF02569">
    <property type="entry name" value="Pantoate_ligase"/>
    <property type="match status" value="1"/>
</dbReference>
<feature type="binding site" evidence="8">
    <location>
        <position position="153"/>
    </location>
    <ligand>
        <name>(R)-pantoate</name>
        <dbReference type="ChEBI" id="CHEBI:15980"/>
    </ligand>
</feature>
<dbReference type="EMBL" id="VRYY01000029">
    <property type="protein sequence ID" value="MBG3875726.1"/>
    <property type="molecule type" value="Genomic_DNA"/>
</dbReference>
<keyword evidence="8" id="KW-0963">Cytoplasm</keyword>
<accession>A0ABS0IZW6</accession>
<comment type="caution">
    <text evidence="9">The sequence shown here is derived from an EMBL/GenBank/DDBJ whole genome shotgun (WGS) entry which is preliminary data.</text>
</comment>
<feature type="binding site" evidence="8">
    <location>
        <begin position="147"/>
        <end position="150"/>
    </location>
    <ligand>
        <name>ATP</name>
        <dbReference type="ChEBI" id="CHEBI:30616"/>
    </ligand>
</feature>
<organism evidence="9 10">
    <name type="scientific">Nitratidesulfovibrio oxamicus</name>
    <dbReference type="NCBI Taxonomy" id="32016"/>
    <lineage>
        <taxon>Bacteria</taxon>
        <taxon>Pseudomonadati</taxon>
        <taxon>Thermodesulfobacteriota</taxon>
        <taxon>Desulfovibrionia</taxon>
        <taxon>Desulfovibrionales</taxon>
        <taxon>Desulfovibrionaceae</taxon>
        <taxon>Nitratidesulfovibrio</taxon>
    </lineage>
</organism>
<dbReference type="NCBIfam" id="TIGR00018">
    <property type="entry name" value="panC"/>
    <property type="match status" value="1"/>
</dbReference>
<feature type="binding site" evidence="8">
    <location>
        <begin position="30"/>
        <end position="37"/>
    </location>
    <ligand>
        <name>ATP</name>
        <dbReference type="ChEBI" id="CHEBI:30616"/>
    </ligand>
</feature>
<evidence type="ECO:0000256" key="1">
    <source>
        <dbReference type="ARBA" id="ARBA00004990"/>
    </source>
</evidence>
<comment type="function">
    <text evidence="8">Catalyzes the condensation of pantoate with beta-alanine in an ATP-dependent reaction via a pantoyl-adenylate intermediate.</text>
</comment>
<dbReference type="PANTHER" id="PTHR21299:SF1">
    <property type="entry name" value="PANTOATE--BETA-ALANINE LIGASE"/>
    <property type="match status" value="1"/>
</dbReference>
<evidence type="ECO:0000256" key="8">
    <source>
        <dbReference type="HAMAP-Rule" id="MF_00158"/>
    </source>
</evidence>
<feature type="binding site" evidence="8">
    <location>
        <position position="176"/>
    </location>
    <ligand>
        <name>ATP</name>
        <dbReference type="ChEBI" id="CHEBI:30616"/>
    </ligand>
</feature>
<evidence type="ECO:0000256" key="7">
    <source>
        <dbReference type="ARBA" id="ARBA00048258"/>
    </source>
</evidence>
<protein>
    <recommendedName>
        <fullName evidence="8">Pantothenate synthetase</fullName>
        <shortName evidence="8">PS</shortName>
        <ecNumber evidence="8">6.3.2.1</ecNumber>
    </recommendedName>
    <alternativeName>
        <fullName evidence="8">Pantoate--beta-alanine ligase</fullName>
    </alternativeName>
    <alternativeName>
        <fullName evidence="8">Pantoate-activating enzyme</fullName>
    </alternativeName>
</protein>
<evidence type="ECO:0000256" key="2">
    <source>
        <dbReference type="ARBA" id="ARBA00009256"/>
    </source>
</evidence>
<reference evidence="9 10" key="1">
    <citation type="submission" date="2019-08" db="EMBL/GenBank/DDBJ databases">
        <authorList>
            <person name="Luo N."/>
        </authorList>
    </citation>
    <scope>NUCLEOTIDE SEQUENCE [LARGE SCALE GENOMIC DNA]</scope>
    <source>
        <strain evidence="9 10">NCIMB 9442</strain>
    </source>
</reference>
<comment type="subcellular location">
    <subcellularLocation>
        <location evidence="8">Cytoplasm</location>
    </subcellularLocation>
</comment>
<comment type="pathway">
    <text evidence="1 8">Cofactor biosynthesis; (R)-pantothenate biosynthesis; (R)-pantothenate from (R)-pantoate and beta-alanine: step 1/1.</text>
</comment>
<dbReference type="CDD" id="cd00560">
    <property type="entry name" value="PanC"/>
    <property type="match status" value="1"/>
</dbReference>
<keyword evidence="10" id="KW-1185">Reference proteome</keyword>
<gene>
    <name evidence="8" type="primary">panC</name>
    <name evidence="9" type="ORF">FVW20_01470</name>
</gene>
<dbReference type="Proteomes" id="UP001194469">
    <property type="component" value="Unassembled WGS sequence"/>
</dbReference>
<dbReference type="InterPro" id="IPR014729">
    <property type="entry name" value="Rossmann-like_a/b/a_fold"/>
</dbReference>
<evidence type="ECO:0000256" key="3">
    <source>
        <dbReference type="ARBA" id="ARBA00022598"/>
    </source>
</evidence>
<proteinExistence type="inferred from homology"/>
<feature type="active site" description="Proton donor" evidence="8">
    <location>
        <position position="37"/>
    </location>
</feature>
<evidence type="ECO:0000256" key="6">
    <source>
        <dbReference type="ARBA" id="ARBA00022840"/>
    </source>
</evidence>
<dbReference type="HAMAP" id="MF_00158">
    <property type="entry name" value="PanC"/>
    <property type="match status" value="1"/>
</dbReference>